<name>A2FGA8_TRIV3</name>
<gene>
    <name evidence="1" type="ORF">TVAG_265430</name>
</gene>
<dbReference type="SMR" id="A2FGA8"/>
<accession>A2FGA8</accession>
<dbReference type="VEuPathDB" id="TrichDB:TVAG_265430"/>
<dbReference type="RefSeq" id="XP_001308984.1">
    <property type="nucleotide sequence ID" value="XM_001308983.1"/>
</dbReference>
<sequence>MTSCITSVIQKRRSAPSRELKMKKDRFKNHKGIYGAVETKVYDVAGGVSMTEVLKLQRRIKESTGIKTSRVDWRTKTGVILWFCVNWNRINPIIDSFKQESSACLTDSSETEQVSSPQVQSSINAIIEQETFVNSFDTLEMKLLEAGNFPSIEGFWTL</sequence>
<reference evidence="1" key="1">
    <citation type="submission" date="2006-10" db="EMBL/GenBank/DDBJ databases">
        <authorList>
            <person name="Amadeo P."/>
            <person name="Zhao Q."/>
            <person name="Wortman J."/>
            <person name="Fraser-Liggett C."/>
            <person name="Carlton J."/>
        </authorList>
    </citation>
    <scope>NUCLEOTIDE SEQUENCE</scope>
    <source>
        <strain evidence="1">G3</strain>
    </source>
</reference>
<dbReference type="VEuPathDB" id="TrichDB:TVAGG3_0623030"/>
<reference evidence="1" key="2">
    <citation type="journal article" date="2007" name="Science">
        <title>Draft genome sequence of the sexually transmitted pathogen Trichomonas vaginalis.</title>
        <authorList>
            <person name="Carlton J.M."/>
            <person name="Hirt R.P."/>
            <person name="Silva J.C."/>
            <person name="Delcher A.L."/>
            <person name="Schatz M."/>
            <person name="Zhao Q."/>
            <person name="Wortman J.R."/>
            <person name="Bidwell S.L."/>
            <person name="Alsmark U.C.M."/>
            <person name="Besteiro S."/>
            <person name="Sicheritz-Ponten T."/>
            <person name="Noel C.J."/>
            <person name="Dacks J.B."/>
            <person name="Foster P.G."/>
            <person name="Simillion C."/>
            <person name="Van de Peer Y."/>
            <person name="Miranda-Saavedra D."/>
            <person name="Barton G.J."/>
            <person name="Westrop G.D."/>
            <person name="Mueller S."/>
            <person name="Dessi D."/>
            <person name="Fiori P.L."/>
            <person name="Ren Q."/>
            <person name="Paulsen I."/>
            <person name="Zhang H."/>
            <person name="Bastida-Corcuera F.D."/>
            <person name="Simoes-Barbosa A."/>
            <person name="Brown M.T."/>
            <person name="Hayes R.D."/>
            <person name="Mukherjee M."/>
            <person name="Okumura C.Y."/>
            <person name="Schneider R."/>
            <person name="Smith A.J."/>
            <person name="Vanacova S."/>
            <person name="Villalvazo M."/>
            <person name="Haas B.J."/>
            <person name="Pertea M."/>
            <person name="Feldblyum T.V."/>
            <person name="Utterback T.R."/>
            <person name="Shu C.L."/>
            <person name="Osoegawa K."/>
            <person name="de Jong P.J."/>
            <person name="Hrdy I."/>
            <person name="Horvathova L."/>
            <person name="Zubacova Z."/>
            <person name="Dolezal P."/>
            <person name="Malik S.B."/>
            <person name="Logsdon J.M. Jr."/>
            <person name="Henze K."/>
            <person name="Gupta A."/>
            <person name="Wang C.C."/>
            <person name="Dunne R.L."/>
            <person name="Upcroft J.A."/>
            <person name="Upcroft P."/>
            <person name="White O."/>
            <person name="Salzberg S.L."/>
            <person name="Tang P."/>
            <person name="Chiu C.-H."/>
            <person name="Lee Y.-S."/>
            <person name="Embley T.M."/>
            <person name="Coombs G.H."/>
            <person name="Mottram J.C."/>
            <person name="Tachezy J."/>
            <person name="Fraser-Liggett C.M."/>
            <person name="Johnson P.J."/>
        </authorList>
    </citation>
    <scope>NUCLEOTIDE SEQUENCE [LARGE SCALE GENOMIC DNA]</scope>
    <source>
        <strain evidence="1">G3</strain>
    </source>
</reference>
<organism evidence="1 2">
    <name type="scientific">Trichomonas vaginalis (strain ATCC PRA-98 / G3)</name>
    <dbReference type="NCBI Taxonomy" id="412133"/>
    <lineage>
        <taxon>Eukaryota</taxon>
        <taxon>Metamonada</taxon>
        <taxon>Parabasalia</taxon>
        <taxon>Trichomonadida</taxon>
        <taxon>Trichomonadidae</taxon>
        <taxon>Trichomonas</taxon>
    </lineage>
</organism>
<dbReference type="Proteomes" id="UP000001542">
    <property type="component" value="Unassembled WGS sequence"/>
</dbReference>
<dbReference type="KEGG" id="tva:4753820"/>
<dbReference type="EMBL" id="DS113776">
    <property type="protein sequence ID" value="EAX96054.1"/>
    <property type="molecule type" value="Genomic_DNA"/>
</dbReference>
<dbReference type="AlphaFoldDB" id="A2FGA8"/>
<dbReference type="InParanoid" id="A2FGA8"/>
<evidence type="ECO:0000313" key="1">
    <source>
        <dbReference type="EMBL" id="EAX96054.1"/>
    </source>
</evidence>
<protein>
    <submittedName>
        <fullName evidence="1">Uncharacterized protein</fullName>
    </submittedName>
</protein>
<proteinExistence type="predicted"/>
<keyword evidence="2" id="KW-1185">Reference proteome</keyword>
<evidence type="ECO:0000313" key="2">
    <source>
        <dbReference type="Proteomes" id="UP000001542"/>
    </source>
</evidence>